<evidence type="ECO:0000313" key="3">
    <source>
        <dbReference type="Proteomes" id="UP000557307"/>
    </source>
</evidence>
<name>A0A840TJN4_9BACT</name>
<feature type="chain" id="PRO_5032535125" description="Outer membrane protein beta-barrel domain-containing protein" evidence="1">
    <location>
        <begin position="20"/>
        <end position="174"/>
    </location>
</feature>
<dbReference type="RefSeq" id="WP_184173186.1">
    <property type="nucleotide sequence ID" value="NZ_JACHGF010000002.1"/>
</dbReference>
<keyword evidence="3" id="KW-1185">Reference proteome</keyword>
<comment type="caution">
    <text evidence="2">The sequence shown here is derived from an EMBL/GenBank/DDBJ whole genome shotgun (WGS) entry which is preliminary data.</text>
</comment>
<evidence type="ECO:0000313" key="2">
    <source>
        <dbReference type="EMBL" id="MBB5283631.1"/>
    </source>
</evidence>
<accession>A0A840TJN4</accession>
<dbReference type="EMBL" id="JACHGF010000002">
    <property type="protein sequence ID" value="MBB5283631.1"/>
    <property type="molecule type" value="Genomic_DNA"/>
</dbReference>
<evidence type="ECO:0008006" key="4">
    <source>
        <dbReference type="Google" id="ProtNLM"/>
    </source>
</evidence>
<evidence type="ECO:0000256" key="1">
    <source>
        <dbReference type="SAM" id="SignalP"/>
    </source>
</evidence>
<proteinExistence type="predicted"/>
<feature type="signal peptide" evidence="1">
    <location>
        <begin position="1"/>
        <end position="19"/>
    </location>
</feature>
<gene>
    <name evidence="2" type="ORF">HNQ92_001757</name>
</gene>
<protein>
    <recommendedName>
        <fullName evidence="4">Outer membrane protein beta-barrel domain-containing protein</fullName>
    </recommendedName>
</protein>
<dbReference type="Proteomes" id="UP000557307">
    <property type="component" value="Unassembled WGS sequence"/>
</dbReference>
<reference evidence="2 3" key="1">
    <citation type="submission" date="2020-08" db="EMBL/GenBank/DDBJ databases">
        <title>Genomic Encyclopedia of Type Strains, Phase IV (KMG-IV): sequencing the most valuable type-strain genomes for metagenomic binning, comparative biology and taxonomic classification.</title>
        <authorList>
            <person name="Goeker M."/>
        </authorList>
    </citation>
    <scope>NUCLEOTIDE SEQUENCE [LARGE SCALE GENOMIC DNA]</scope>
    <source>
        <strain evidence="2 3">DSM 105074</strain>
    </source>
</reference>
<sequence>MKKLGLTFLCVLCVSLAQAQYDNWAVGFKLGEPTGINLRKYFNSINAIDVTVGTYGGILSNQRDYRQGEYRNVGVSFQIHYLWHHPLFNAELVQFYYGFGPQINSRRYYPDGLRSQTPNYQSNISLGGSGLGGLEYYLPDGRLSIFLEGGLYAELLPRLLYTSPNVSAGIRLNL</sequence>
<keyword evidence="1" id="KW-0732">Signal</keyword>
<organism evidence="2 3">
    <name type="scientific">Rhabdobacter roseus</name>
    <dbReference type="NCBI Taxonomy" id="1655419"/>
    <lineage>
        <taxon>Bacteria</taxon>
        <taxon>Pseudomonadati</taxon>
        <taxon>Bacteroidota</taxon>
        <taxon>Cytophagia</taxon>
        <taxon>Cytophagales</taxon>
        <taxon>Cytophagaceae</taxon>
        <taxon>Rhabdobacter</taxon>
    </lineage>
</organism>
<dbReference type="AlphaFoldDB" id="A0A840TJN4"/>